<evidence type="ECO:0000313" key="3">
    <source>
        <dbReference type="Proteomes" id="UP001550044"/>
    </source>
</evidence>
<feature type="region of interest" description="Disordered" evidence="1">
    <location>
        <begin position="54"/>
        <end position="73"/>
    </location>
</feature>
<comment type="caution">
    <text evidence="2">The sequence shown here is derived from an EMBL/GenBank/DDBJ whole genome shotgun (WGS) entry which is preliminary data.</text>
</comment>
<evidence type="ECO:0000256" key="1">
    <source>
        <dbReference type="SAM" id="MobiDB-lite"/>
    </source>
</evidence>
<keyword evidence="3" id="KW-1185">Reference proteome</keyword>
<dbReference type="EMBL" id="JBEXIP010000002">
    <property type="protein sequence ID" value="MET8432044.1"/>
    <property type="molecule type" value="Genomic_DNA"/>
</dbReference>
<reference evidence="2 3" key="1">
    <citation type="submission" date="2024-06" db="EMBL/GenBank/DDBJ databases">
        <title>The Natural Products Discovery Center: Release of the First 8490 Sequenced Strains for Exploring Actinobacteria Biosynthetic Diversity.</title>
        <authorList>
            <person name="Kalkreuter E."/>
            <person name="Kautsar S.A."/>
            <person name="Yang D."/>
            <person name="Bader C.D."/>
            <person name="Teijaro C.N."/>
            <person name="Fluegel L."/>
            <person name="Davis C.M."/>
            <person name="Simpson J.R."/>
            <person name="Lauterbach L."/>
            <person name="Steele A.D."/>
            <person name="Gui C."/>
            <person name="Meng S."/>
            <person name="Li G."/>
            <person name="Viehrig K."/>
            <person name="Ye F."/>
            <person name="Su P."/>
            <person name="Kiefer A.F."/>
            <person name="Nichols A."/>
            <person name="Cepeda A.J."/>
            <person name="Yan W."/>
            <person name="Fan B."/>
            <person name="Jiang Y."/>
            <person name="Adhikari A."/>
            <person name="Zheng C.-J."/>
            <person name="Schuster L."/>
            <person name="Cowan T.M."/>
            <person name="Smanski M.J."/>
            <person name="Chevrette M.G."/>
            <person name="De Carvalho L.P.S."/>
            <person name="Shen B."/>
        </authorList>
    </citation>
    <scope>NUCLEOTIDE SEQUENCE [LARGE SCALE GENOMIC DNA]</scope>
    <source>
        <strain evidence="2 3">NPDC005137</strain>
    </source>
</reference>
<accession>A0ABV2U4N8</accession>
<evidence type="ECO:0000313" key="2">
    <source>
        <dbReference type="EMBL" id="MET8432044.1"/>
    </source>
</evidence>
<protein>
    <recommendedName>
        <fullName evidence="4">Lipoprotein</fullName>
    </recommendedName>
</protein>
<name>A0ABV2U4N8_9ACTN</name>
<organism evidence="2 3">
    <name type="scientific">Streptomyces sp. 900116325</name>
    <dbReference type="NCBI Taxonomy" id="3154295"/>
    <lineage>
        <taxon>Bacteria</taxon>
        <taxon>Bacillati</taxon>
        <taxon>Actinomycetota</taxon>
        <taxon>Actinomycetes</taxon>
        <taxon>Kitasatosporales</taxon>
        <taxon>Streptomycetaceae</taxon>
        <taxon>Streptomyces</taxon>
    </lineage>
</organism>
<evidence type="ECO:0008006" key="4">
    <source>
        <dbReference type="Google" id="ProtNLM"/>
    </source>
</evidence>
<gene>
    <name evidence="2" type="ORF">ABZV61_04410</name>
</gene>
<dbReference type="Gene3D" id="2.50.20.20">
    <property type="match status" value="1"/>
</dbReference>
<proteinExistence type="predicted"/>
<dbReference type="RefSeq" id="WP_356708559.1">
    <property type="nucleotide sequence ID" value="NZ_JBEXIP010000002.1"/>
</dbReference>
<dbReference type="Proteomes" id="UP001550044">
    <property type="component" value="Unassembled WGS sequence"/>
</dbReference>
<feature type="region of interest" description="Disordered" evidence="1">
    <location>
        <begin position="233"/>
        <end position="257"/>
    </location>
</feature>
<sequence length="257" mass="26590">MTGPHIGIHATAWTATVVLGLSSVGVLGAGTARADDPIDSLSARQIADRSSDALRGAHSMHLSTRSTPADGGTPTTLDLIVDRAGNCTGSLGLGGKQGSVRIVKRGDTVWVKPDAQFWKSRDSRVGSALASILAGRYMKGSASDPRLSNLASACDLAAFQTVVSDNAKTDKGTLTKGRKTTLAGTPVVPLVRTWHGQKVTMYVAATGKPYPLRIDVTGGSPKADATVAFSAFDKPVPTTTPPPDETVGINAQETRAT</sequence>